<reference evidence="2 3" key="2">
    <citation type="submission" date="2018-11" db="EMBL/GenBank/DDBJ databases">
        <authorList>
            <consortium name="Pathogen Informatics"/>
        </authorList>
    </citation>
    <scope>NUCLEOTIDE SEQUENCE [LARGE SCALE GENOMIC DNA]</scope>
</reference>
<name>A0A0N4XDM6_NIPBR</name>
<gene>
    <name evidence="2" type="ORF">NBR_LOCUS628</name>
</gene>
<reference evidence="4" key="1">
    <citation type="submission" date="2017-02" db="UniProtKB">
        <authorList>
            <consortium name="WormBaseParasite"/>
        </authorList>
    </citation>
    <scope>IDENTIFICATION</scope>
</reference>
<feature type="compositionally biased region" description="Acidic residues" evidence="1">
    <location>
        <begin position="32"/>
        <end position="44"/>
    </location>
</feature>
<dbReference type="Proteomes" id="UP000271162">
    <property type="component" value="Unassembled WGS sequence"/>
</dbReference>
<proteinExistence type="predicted"/>
<keyword evidence="3" id="KW-1185">Reference proteome</keyword>
<evidence type="ECO:0000313" key="4">
    <source>
        <dbReference type="WBParaSite" id="NBR_0000062701-mRNA-1"/>
    </source>
</evidence>
<sequence length="116" mass="13202">MELDETLSRPLLDSDAHLDDNEPSPEGILLLDETDDSENEEDEDTRIFDESGWSTVENKPHPFVLEYEPKCIGYGGDKLCDFYRIFLSDDLLADISEIADSGYGSCKHDNFRHLTN</sequence>
<evidence type="ECO:0000313" key="3">
    <source>
        <dbReference type="Proteomes" id="UP000271162"/>
    </source>
</evidence>
<organism evidence="4">
    <name type="scientific">Nippostrongylus brasiliensis</name>
    <name type="common">Rat hookworm</name>
    <dbReference type="NCBI Taxonomy" id="27835"/>
    <lineage>
        <taxon>Eukaryota</taxon>
        <taxon>Metazoa</taxon>
        <taxon>Ecdysozoa</taxon>
        <taxon>Nematoda</taxon>
        <taxon>Chromadorea</taxon>
        <taxon>Rhabditida</taxon>
        <taxon>Rhabditina</taxon>
        <taxon>Rhabditomorpha</taxon>
        <taxon>Strongyloidea</taxon>
        <taxon>Heligmosomidae</taxon>
        <taxon>Nippostrongylus</taxon>
    </lineage>
</organism>
<dbReference type="EMBL" id="UYSL01000306">
    <property type="protein sequence ID" value="VDL63439.1"/>
    <property type="molecule type" value="Genomic_DNA"/>
</dbReference>
<feature type="region of interest" description="Disordered" evidence="1">
    <location>
        <begin position="1"/>
        <end position="52"/>
    </location>
</feature>
<dbReference type="AlphaFoldDB" id="A0A0N4XDM6"/>
<dbReference type="WBParaSite" id="NBR_0000062701-mRNA-1">
    <property type="protein sequence ID" value="NBR_0000062701-mRNA-1"/>
    <property type="gene ID" value="NBR_0000062701"/>
</dbReference>
<evidence type="ECO:0000256" key="1">
    <source>
        <dbReference type="SAM" id="MobiDB-lite"/>
    </source>
</evidence>
<evidence type="ECO:0000313" key="2">
    <source>
        <dbReference type="EMBL" id="VDL63439.1"/>
    </source>
</evidence>
<accession>A0A0N4XDM6</accession>
<protein>
    <submittedName>
        <fullName evidence="4">DDE_Tnp_1_7 domain-containing protein</fullName>
    </submittedName>
</protein>